<evidence type="ECO:0000256" key="4">
    <source>
        <dbReference type="PROSITE-ProRule" id="PRU00182"/>
    </source>
</evidence>
<dbReference type="GO" id="GO:0120159">
    <property type="term" value="F:rRNA pseudouridine synthase activity"/>
    <property type="evidence" value="ECO:0007669"/>
    <property type="project" value="UniProtKB-ARBA"/>
</dbReference>
<dbReference type="InterPro" id="IPR002942">
    <property type="entry name" value="S4_RNA-bd"/>
</dbReference>
<evidence type="ECO:0000313" key="7">
    <source>
        <dbReference type="EMBL" id="ACO04055.1"/>
    </source>
</evidence>
<evidence type="ECO:0000256" key="1">
    <source>
        <dbReference type="ARBA" id="ARBA00008348"/>
    </source>
</evidence>
<dbReference type="RefSeq" id="WP_012676293.1">
    <property type="nucleotide sequence ID" value="NC_012440.1"/>
</dbReference>
<evidence type="ECO:0000313" key="8">
    <source>
        <dbReference type="Proteomes" id="UP000001366"/>
    </source>
</evidence>
<dbReference type="SMART" id="SM00363">
    <property type="entry name" value="S4"/>
    <property type="match status" value="1"/>
</dbReference>
<dbReference type="HOGENOM" id="CLU_024979_1_2_0"/>
<dbReference type="Pfam" id="PF00849">
    <property type="entry name" value="PseudoU_synth_2"/>
    <property type="match status" value="1"/>
</dbReference>
<dbReference type="AlphaFoldDB" id="C0QQ65"/>
<reference evidence="7 8" key="1">
    <citation type="journal article" date="2009" name="J. Bacteriol.">
        <title>Complete and draft genome sequences of six members of the Aquificales.</title>
        <authorList>
            <person name="Reysenbach A.L."/>
            <person name="Hamamura N."/>
            <person name="Podar M."/>
            <person name="Griffiths E."/>
            <person name="Ferreira S."/>
            <person name="Hochstein R."/>
            <person name="Heidelberg J."/>
            <person name="Johnson J."/>
            <person name="Mead D."/>
            <person name="Pohorille A."/>
            <person name="Sarmiento M."/>
            <person name="Schweighofer K."/>
            <person name="Seshadri R."/>
            <person name="Voytek M.A."/>
        </authorList>
    </citation>
    <scope>NUCLEOTIDE SEQUENCE [LARGE SCALE GENOMIC DNA]</scope>
    <source>
        <strain evidence="8">DSM 14350 / EX-H1</strain>
    </source>
</reference>
<dbReference type="PaxDb" id="123214-PERMA_1025"/>
<dbReference type="PROSITE" id="PS50889">
    <property type="entry name" value="S4"/>
    <property type="match status" value="1"/>
</dbReference>
<keyword evidence="3 5" id="KW-0413">Isomerase</keyword>
<keyword evidence="8" id="KW-1185">Reference proteome</keyword>
<dbReference type="GO" id="GO:0005829">
    <property type="term" value="C:cytosol"/>
    <property type="evidence" value="ECO:0007669"/>
    <property type="project" value="UniProtKB-ARBA"/>
</dbReference>
<dbReference type="Gene3D" id="3.30.70.580">
    <property type="entry name" value="Pseudouridine synthase I, catalytic domain, N-terminal subdomain"/>
    <property type="match status" value="1"/>
</dbReference>
<name>C0QQ65_PERMH</name>
<dbReference type="InterPro" id="IPR042092">
    <property type="entry name" value="PsdUridine_s_RsuA/RluB/E/F_cat"/>
</dbReference>
<dbReference type="KEGG" id="pmx:PERMA_1025"/>
<proteinExistence type="inferred from homology"/>
<keyword evidence="2 4" id="KW-0694">RNA-binding</keyword>
<evidence type="ECO:0000256" key="3">
    <source>
        <dbReference type="ARBA" id="ARBA00023235"/>
    </source>
</evidence>
<dbReference type="EC" id="5.4.99.-" evidence="5"/>
<feature type="domain" description="RNA-binding S4" evidence="6">
    <location>
        <begin position="3"/>
        <end position="67"/>
    </location>
</feature>
<dbReference type="Gene3D" id="3.10.290.10">
    <property type="entry name" value="RNA-binding S4 domain"/>
    <property type="match status" value="1"/>
</dbReference>
<evidence type="ECO:0000259" key="6">
    <source>
        <dbReference type="SMART" id="SM00363"/>
    </source>
</evidence>
<comment type="similarity">
    <text evidence="1 5">Belongs to the pseudouridine synthase RsuA family.</text>
</comment>
<gene>
    <name evidence="7" type="primary">rluB</name>
    <name evidence="7" type="ordered locus">PERMA_1025</name>
</gene>
<dbReference type="InterPro" id="IPR020103">
    <property type="entry name" value="PsdUridine_synth_cat_dom_sf"/>
</dbReference>
<protein>
    <recommendedName>
        <fullName evidence="5">Pseudouridine synthase</fullName>
        <ecNumber evidence="5">5.4.99.-</ecNumber>
    </recommendedName>
</protein>
<dbReference type="GO" id="GO:0000455">
    <property type="term" value="P:enzyme-directed rRNA pseudouridine synthesis"/>
    <property type="evidence" value="ECO:0007669"/>
    <property type="project" value="UniProtKB-ARBA"/>
</dbReference>
<dbReference type="InterPro" id="IPR006145">
    <property type="entry name" value="PsdUridine_synth_RsuA/RluA"/>
</dbReference>
<dbReference type="GO" id="GO:0003723">
    <property type="term" value="F:RNA binding"/>
    <property type="evidence" value="ECO:0007669"/>
    <property type="project" value="UniProtKB-KW"/>
</dbReference>
<dbReference type="FunFam" id="3.30.70.1560:FF:000001">
    <property type="entry name" value="Pseudouridine synthase"/>
    <property type="match status" value="1"/>
</dbReference>
<dbReference type="InterPro" id="IPR020094">
    <property type="entry name" value="TruA/RsuA/RluB/E/F_N"/>
</dbReference>
<dbReference type="InterPro" id="IPR050343">
    <property type="entry name" value="RsuA_PseudoU_synthase"/>
</dbReference>
<organism evidence="7 8">
    <name type="scientific">Persephonella marina (strain DSM 14350 / EX-H1)</name>
    <dbReference type="NCBI Taxonomy" id="123214"/>
    <lineage>
        <taxon>Bacteria</taxon>
        <taxon>Pseudomonadati</taxon>
        <taxon>Aquificota</taxon>
        <taxon>Aquificia</taxon>
        <taxon>Aquificales</taxon>
        <taxon>Hydrogenothermaceae</taxon>
        <taxon>Persephonella</taxon>
    </lineage>
</organism>
<dbReference type="STRING" id="123214.PERMA_1025"/>
<dbReference type="Proteomes" id="UP000001366">
    <property type="component" value="Chromosome"/>
</dbReference>
<sequence>MKMRLNRFIARSGYCSRRKADQLIEMGKVKVNGKVVKDFGYRVDTEKDRVEIDGKLIKLELKKVYIKLYKPRGYLTQLGKDKFGRKTLTDLFKEVGIKDNVFPAGRLDYESEGLLLLTNDGDFANMIMHPKSKIKKTYVVKVKGRVNLESFNRMRKGALLEDGFIKPDEIKILKKGKNYTWLEITIHSGKKRIIRRFTKYFGYPVERLIRTRIGSIELGSLKEKEWKYIDEKIINRMSKSK</sequence>
<dbReference type="EMBL" id="CP001230">
    <property type="protein sequence ID" value="ACO04055.1"/>
    <property type="molecule type" value="Genomic_DNA"/>
</dbReference>
<dbReference type="PANTHER" id="PTHR47683:SF2">
    <property type="entry name" value="RNA-BINDING S4 DOMAIN-CONTAINING PROTEIN"/>
    <property type="match status" value="1"/>
</dbReference>
<dbReference type="InterPro" id="IPR036986">
    <property type="entry name" value="S4_RNA-bd_sf"/>
</dbReference>
<accession>C0QQ65</accession>
<dbReference type="InterPro" id="IPR018496">
    <property type="entry name" value="PsdUridine_synth_RsuA/RluB_CS"/>
</dbReference>
<dbReference type="Pfam" id="PF01479">
    <property type="entry name" value="S4"/>
    <property type="match status" value="1"/>
</dbReference>
<dbReference type="CDD" id="cd02870">
    <property type="entry name" value="PseudoU_synth_RsuA_like"/>
    <property type="match status" value="1"/>
</dbReference>
<dbReference type="PROSITE" id="PS01149">
    <property type="entry name" value="PSI_RSU"/>
    <property type="match status" value="1"/>
</dbReference>
<dbReference type="eggNOG" id="COG1187">
    <property type="taxonomic scope" value="Bacteria"/>
</dbReference>
<evidence type="ECO:0000256" key="2">
    <source>
        <dbReference type="ARBA" id="ARBA00022884"/>
    </source>
</evidence>
<dbReference type="SUPFAM" id="SSF55120">
    <property type="entry name" value="Pseudouridine synthase"/>
    <property type="match status" value="1"/>
</dbReference>
<dbReference type="NCBIfam" id="TIGR00093">
    <property type="entry name" value="pseudouridine synthase"/>
    <property type="match status" value="1"/>
</dbReference>
<dbReference type="Gene3D" id="3.30.70.1560">
    <property type="entry name" value="Alpha-L RNA-binding motif"/>
    <property type="match status" value="1"/>
</dbReference>
<dbReference type="PANTHER" id="PTHR47683">
    <property type="entry name" value="PSEUDOURIDINE SYNTHASE FAMILY PROTEIN-RELATED"/>
    <property type="match status" value="1"/>
</dbReference>
<dbReference type="SUPFAM" id="SSF55174">
    <property type="entry name" value="Alpha-L RNA-binding motif"/>
    <property type="match status" value="1"/>
</dbReference>
<dbReference type="InterPro" id="IPR000748">
    <property type="entry name" value="PsdUridine_synth_RsuA/RluB/E/F"/>
</dbReference>
<dbReference type="FunFam" id="3.10.290.10:FF:000003">
    <property type="entry name" value="Pseudouridine synthase"/>
    <property type="match status" value="1"/>
</dbReference>
<evidence type="ECO:0000256" key="5">
    <source>
        <dbReference type="RuleBase" id="RU003887"/>
    </source>
</evidence>